<evidence type="ECO:0000313" key="2">
    <source>
        <dbReference type="Proteomes" id="UP001373714"/>
    </source>
</evidence>
<organism evidence="1 2">
    <name type="scientific">Orbilia blumenaviensis</name>
    <dbReference type="NCBI Taxonomy" id="1796055"/>
    <lineage>
        <taxon>Eukaryota</taxon>
        <taxon>Fungi</taxon>
        <taxon>Dikarya</taxon>
        <taxon>Ascomycota</taxon>
        <taxon>Pezizomycotina</taxon>
        <taxon>Orbiliomycetes</taxon>
        <taxon>Orbiliales</taxon>
        <taxon>Orbiliaceae</taxon>
        <taxon>Orbilia</taxon>
    </lineage>
</organism>
<gene>
    <name evidence="1" type="ORF">TWF730_002849</name>
</gene>
<reference evidence="1 2" key="1">
    <citation type="submission" date="2019-10" db="EMBL/GenBank/DDBJ databases">
        <authorList>
            <person name="Palmer J.M."/>
        </authorList>
    </citation>
    <scope>NUCLEOTIDE SEQUENCE [LARGE SCALE GENOMIC DNA]</scope>
    <source>
        <strain evidence="1 2">TWF730</strain>
    </source>
</reference>
<evidence type="ECO:0008006" key="3">
    <source>
        <dbReference type="Google" id="ProtNLM"/>
    </source>
</evidence>
<dbReference type="Proteomes" id="UP001373714">
    <property type="component" value="Unassembled WGS sequence"/>
</dbReference>
<evidence type="ECO:0000313" key="1">
    <source>
        <dbReference type="EMBL" id="KAK6337450.1"/>
    </source>
</evidence>
<comment type="caution">
    <text evidence="1">The sequence shown here is derived from an EMBL/GenBank/DDBJ whole genome shotgun (WGS) entry which is preliminary data.</text>
</comment>
<proteinExistence type="predicted"/>
<name>A0AAV9UBS0_9PEZI</name>
<sequence length="464" mass="54353">METFQLLDLDPPKAKTNITSLPLELLEDISIYVGKANFEYSWNLCTINRYLYDTIGPSNNFLWYEIVGRFELGKATKFIKYHPDFNYATLARRKSSWPDPKCCGCEVSGEPLKMIQNWSQFRTLVFLLFCEKCLDKHYVCMSRNFVGYKSRELSLTLECLGTALTSIAELRATDPVLQHFFSSHPALNSICHVYWNRRSELVSKELYNHVKNIFKLDASEPFRLLTDSEIKEIQEQASRFKPTFIPSENHRHLHDRKYHKGVCDIYRREYTSFHFLCAPSYFEELWKDYDKMIRRVKLGRNTPPVEDPDHSITETHDPRLAFNNFRYYFHRKPRCRGGKNKIVGEGDYQTQLGQYEGQKAIVTRHKYCQQALVSLFGPGDGIVWNASRVQWPEFLMALFDQWHRMTFGLGLWLPDQPVARCPYCFAYFQGSVSGDTNGGVTDRWRSEPKNILDHITGEHRDMLC</sequence>
<accession>A0AAV9UBS0</accession>
<dbReference type="AlphaFoldDB" id="A0AAV9UBS0"/>
<keyword evidence="2" id="KW-1185">Reference proteome</keyword>
<protein>
    <recommendedName>
        <fullName evidence="3">F-box domain-containing protein</fullName>
    </recommendedName>
</protein>
<dbReference type="EMBL" id="JAVHNS010000013">
    <property type="protein sequence ID" value="KAK6337450.1"/>
    <property type="molecule type" value="Genomic_DNA"/>
</dbReference>